<feature type="region of interest" description="Disordered" evidence="1">
    <location>
        <begin position="43"/>
        <end position="86"/>
    </location>
</feature>
<evidence type="ECO:0000313" key="3">
    <source>
        <dbReference type="Proteomes" id="UP001632038"/>
    </source>
</evidence>
<feature type="region of interest" description="Disordered" evidence="1">
    <location>
        <begin position="98"/>
        <end position="179"/>
    </location>
</feature>
<feature type="compositionally biased region" description="Acidic residues" evidence="1">
    <location>
        <begin position="145"/>
        <end position="167"/>
    </location>
</feature>
<gene>
    <name evidence="2" type="ORF">CASFOL_020402</name>
</gene>
<dbReference type="Proteomes" id="UP001632038">
    <property type="component" value="Unassembled WGS sequence"/>
</dbReference>
<proteinExistence type="predicted"/>
<evidence type="ECO:0000313" key="2">
    <source>
        <dbReference type="EMBL" id="KAL3635855.1"/>
    </source>
</evidence>
<accession>A0ABD3D0R4</accession>
<protein>
    <submittedName>
        <fullName evidence="2">Uncharacterized protein</fullName>
    </submittedName>
</protein>
<evidence type="ECO:0000256" key="1">
    <source>
        <dbReference type="SAM" id="MobiDB-lite"/>
    </source>
</evidence>
<name>A0ABD3D0R4_9LAMI</name>
<dbReference type="AlphaFoldDB" id="A0ABD3D0R4"/>
<reference evidence="3" key="1">
    <citation type="journal article" date="2024" name="IScience">
        <title>Strigolactones Initiate the Formation of Haustorium-like Structures in Castilleja.</title>
        <authorList>
            <person name="Buerger M."/>
            <person name="Peterson D."/>
            <person name="Chory J."/>
        </authorList>
    </citation>
    <scope>NUCLEOTIDE SEQUENCE [LARGE SCALE GENOMIC DNA]</scope>
</reference>
<dbReference type="EMBL" id="JAVIJP010000027">
    <property type="protein sequence ID" value="KAL3635855.1"/>
    <property type="molecule type" value="Genomic_DNA"/>
</dbReference>
<keyword evidence="3" id="KW-1185">Reference proteome</keyword>
<organism evidence="2 3">
    <name type="scientific">Castilleja foliolosa</name>
    <dbReference type="NCBI Taxonomy" id="1961234"/>
    <lineage>
        <taxon>Eukaryota</taxon>
        <taxon>Viridiplantae</taxon>
        <taxon>Streptophyta</taxon>
        <taxon>Embryophyta</taxon>
        <taxon>Tracheophyta</taxon>
        <taxon>Spermatophyta</taxon>
        <taxon>Magnoliopsida</taxon>
        <taxon>eudicotyledons</taxon>
        <taxon>Gunneridae</taxon>
        <taxon>Pentapetalae</taxon>
        <taxon>asterids</taxon>
        <taxon>lamiids</taxon>
        <taxon>Lamiales</taxon>
        <taxon>Orobanchaceae</taxon>
        <taxon>Pedicularideae</taxon>
        <taxon>Castillejinae</taxon>
        <taxon>Castilleja</taxon>
    </lineage>
</organism>
<comment type="caution">
    <text evidence="2">The sequence shown here is derived from an EMBL/GenBank/DDBJ whole genome shotgun (WGS) entry which is preliminary data.</text>
</comment>
<sequence length="179" mass="19502">MSNLGKKTTDDDEVELLLRAAQDDMLLKLSLNSHAARASATIDPDLDRRFEALKNPQKPAKIGDRTKKLPAKTDAGVSSKSSGDAADDDLLARFAALKSSLPSQNRSEQKSSLLDGVEEDESEDEVQKVINWAIDAARLDPSPPSDDDDDDTNDEDDDDSDDGDDSDIDNRKKGKTKTK</sequence>